<evidence type="ECO:0000313" key="3">
    <source>
        <dbReference type="Proteomes" id="UP000183567"/>
    </source>
</evidence>
<dbReference type="EMBL" id="LVVM01002245">
    <property type="protein sequence ID" value="OJA16943.1"/>
    <property type="molecule type" value="Genomic_DNA"/>
</dbReference>
<reference evidence="2 3" key="1">
    <citation type="submission" date="2016-03" db="EMBL/GenBank/DDBJ databases">
        <title>Comparative genomics of the ectomycorrhizal sister species Rhizopogon vinicolor and Rhizopogon vesiculosus (Basidiomycota: Boletales) reveals a divergence of the mating type B locus.</title>
        <authorList>
            <person name="Mujic A.B."/>
            <person name="Kuo A."/>
            <person name="Tritt A."/>
            <person name="Lipzen A."/>
            <person name="Chen C."/>
            <person name="Johnson J."/>
            <person name="Sharma A."/>
            <person name="Barry K."/>
            <person name="Grigoriev I.V."/>
            <person name="Spatafora J.W."/>
        </authorList>
    </citation>
    <scope>NUCLEOTIDE SEQUENCE [LARGE SCALE GENOMIC DNA]</scope>
    <source>
        <strain evidence="2 3">AM-OR11-056</strain>
    </source>
</reference>
<accession>A0A1J8Q8F3</accession>
<evidence type="ECO:0000256" key="1">
    <source>
        <dbReference type="SAM" id="MobiDB-lite"/>
    </source>
</evidence>
<proteinExistence type="predicted"/>
<dbReference type="Proteomes" id="UP000183567">
    <property type="component" value="Unassembled WGS sequence"/>
</dbReference>
<comment type="caution">
    <text evidence="2">The sequence shown here is derived from an EMBL/GenBank/DDBJ whole genome shotgun (WGS) entry which is preliminary data.</text>
</comment>
<feature type="region of interest" description="Disordered" evidence="1">
    <location>
        <begin position="1"/>
        <end position="28"/>
    </location>
</feature>
<name>A0A1J8Q8F3_9AGAM</name>
<sequence>MSGDDFWSNDTNRTPHRSAPLPDPSPRRRNLFDFLRFNPRDAHASLPIPLQPRRRNFSLFTGRTSVPTDVVALARDEDVSRPL</sequence>
<gene>
    <name evidence="2" type="ORF">AZE42_13489</name>
</gene>
<organism evidence="2 3">
    <name type="scientific">Rhizopogon vesiculosus</name>
    <dbReference type="NCBI Taxonomy" id="180088"/>
    <lineage>
        <taxon>Eukaryota</taxon>
        <taxon>Fungi</taxon>
        <taxon>Dikarya</taxon>
        <taxon>Basidiomycota</taxon>
        <taxon>Agaricomycotina</taxon>
        <taxon>Agaricomycetes</taxon>
        <taxon>Agaricomycetidae</taxon>
        <taxon>Boletales</taxon>
        <taxon>Suillineae</taxon>
        <taxon>Rhizopogonaceae</taxon>
        <taxon>Rhizopogon</taxon>
    </lineage>
</organism>
<dbReference type="AlphaFoldDB" id="A0A1J8Q8F3"/>
<evidence type="ECO:0000313" key="2">
    <source>
        <dbReference type="EMBL" id="OJA16943.1"/>
    </source>
</evidence>
<dbReference type="OrthoDB" id="2710543at2759"/>
<dbReference type="STRING" id="180088.A0A1J8Q8F3"/>
<keyword evidence="3" id="KW-1185">Reference proteome</keyword>
<protein>
    <submittedName>
        <fullName evidence="2">Uncharacterized protein</fullName>
    </submittedName>
</protein>